<feature type="region of interest" description="Disordered" evidence="8">
    <location>
        <begin position="1"/>
        <end position="20"/>
    </location>
</feature>
<protein>
    <submittedName>
        <fullName evidence="10">Zn(II)2Cys6 transcription factor</fullName>
    </submittedName>
</protein>
<evidence type="ECO:0000256" key="8">
    <source>
        <dbReference type="SAM" id="MobiDB-lite"/>
    </source>
</evidence>
<evidence type="ECO:0000313" key="10">
    <source>
        <dbReference type="EMBL" id="PYI18146.1"/>
    </source>
</evidence>
<keyword evidence="5" id="KW-0238">DNA-binding</keyword>
<dbReference type="Pfam" id="PF04082">
    <property type="entry name" value="Fungal_trans"/>
    <property type="match status" value="1"/>
</dbReference>
<dbReference type="STRING" id="1450538.A0A2V5IES1"/>
<evidence type="ECO:0000256" key="4">
    <source>
        <dbReference type="ARBA" id="ARBA00023015"/>
    </source>
</evidence>
<dbReference type="Gene3D" id="4.10.240.10">
    <property type="entry name" value="Zn(2)-C6 fungal-type DNA-binding domain"/>
    <property type="match status" value="1"/>
</dbReference>
<feature type="domain" description="Zn(2)-C6 fungal-type" evidence="9">
    <location>
        <begin position="23"/>
        <end position="53"/>
    </location>
</feature>
<dbReference type="GO" id="GO:0008270">
    <property type="term" value="F:zinc ion binding"/>
    <property type="evidence" value="ECO:0007669"/>
    <property type="project" value="InterPro"/>
</dbReference>
<reference evidence="10 11" key="1">
    <citation type="submission" date="2018-02" db="EMBL/GenBank/DDBJ databases">
        <title>The genomes of Aspergillus section Nigri reveals drivers in fungal speciation.</title>
        <authorList>
            <consortium name="DOE Joint Genome Institute"/>
            <person name="Vesth T.C."/>
            <person name="Nybo J."/>
            <person name="Theobald S."/>
            <person name="Brandl J."/>
            <person name="Frisvad J.C."/>
            <person name="Nielsen K.F."/>
            <person name="Lyhne E.K."/>
            <person name="Kogle M.E."/>
            <person name="Kuo A."/>
            <person name="Riley R."/>
            <person name="Clum A."/>
            <person name="Nolan M."/>
            <person name="Lipzen A."/>
            <person name="Salamov A."/>
            <person name="Henrissat B."/>
            <person name="Wiebenga A."/>
            <person name="De vries R.P."/>
            <person name="Grigoriev I.V."/>
            <person name="Mortensen U.H."/>
            <person name="Andersen M.R."/>
            <person name="Baker S.E."/>
        </authorList>
    </citation>
    <scope>NUCLEOTIDE SEQUENCE [LARGE SCALE GENOMIC DNA]</scope>
    <source>
        <strain evidence="10 11">CBS 115571</strain>
    </source>
</reference>
<comment type="subcellular location">
    <subcellularLocation>
        <location evidence="1">Nucleus</location>
    </subcellularLocation>
</comment>
<dbReference type="GO" id="GO:0043565">
    <property type="term" value="F:sequence-specific DNA binding"/>
    <property type="evidence" value="ECO:0007669"/>
    <property type="project" value="TreeGrafter"/>
</dbReference>
<dbReference type="SUPFAM" id="SSF57701">
    <property type="entry name" value="Zn2/Cys6 DNA-binding domain"/>
    <property type="match status" value="1"/>
</dbReference>
<dbReference type="PANTHER" id="PTHR47782:SF1">
    <property type="entry name" value="PYRIMIDINE PATHWAY REGULATORY PROTEIN 1"/>
    <property type="match status" value="1"/>
</dbReference>
<dbReference type="GO" id="GO:0045944">
    <property type="term" value="P:positive regulation of transcription by RNA polymerase II"/>
    <property type="evidence" value="ECO:0007669"/>
    <property type="project" value="TreeGrafter"/>
</dbReference>
<feature type="compositionally biased region" description="Basic residues" evidence="8">
    <location>
        <begin position="7"/>
        <end position="16"/>
    </location>
</feature>
<dbReference type="PANTHER" id="PTHR47782">
    <property type="entry name" value="ZN(II)2CYS6 TRANSCRIPTION FACTOR (EUROFUNG)-RELATED"/>
    <property type="match status" value="1"/>
</dbReference>
<evidence type="ECO:0000256" key="5">
    <source>
        <dbReference type="ARBA" id="ARBA00023125"/>
    </source>
</evidence>
<evidence type="ECO:0000313" key="11">
    <source>
        <dbReference type="Proteomes" id="UP000249829"/>
    </source>
</evidence>
<keyword evidence="2" id="KW-0479">Metal-binding</keyword>
<dbReference type="GO" id="GO:0000981">
    <property type="term" value="F:DNA-binding transcription factor activity, RNA polymerase II-specific"/>
    <property type="evidence" value="ECO:0007669"/>
    <property type="project" value="InterPro"/>
</dbReference>
<evidence type="ECO:0000256" key="7">
    <source>
        <dbReference type="ARBA" id="ARBA00023242"/>
    </source>
</evidence>
<dbReference type="GO" id="GO:0005634">
    <property type="term" value="C:nucleus"/>
    <property type="evidence" value="ECO:0007669"/>
    <property type="project" value="UniProtKB-SubCell"/>
</dbReference>
<dbReference type="InterPro" id="IPR036864">
    <property type="entry name" value="Zn2-C6_fun-type_DNA-bd_sf"/>
</dbReference>
<gene>
    <name evidence="10" type="ORF">BO99DRAFT_482708</name>
</gene>
<accession>A0A2V5IES1</accession>
<evidence type="ECO:0000256" key="6">
    <source>
        <dbReference type="ARBA" id="ARBA00023163"/>
    </source>
</evidence>
<dbReference type="InterPro" id="IPR007219">
    <property type="entry name" value="XnlR_reg_dom"/>
</dbReference>
<keyword evidence="6" id="KW-0804">Transcription</keyword>
<dbReference type="GO" id="GO:0006351">
    <property type="term" value="P:DNA-templated transcription"/>
    <property type="evidence" value="ECO:0007669"/>
    <property type="project" value="InterPro"/>
</dbReference>
<dbReference type="CDD" id="cd12148">
    <property type="entry name" value="fungal_TF_MHR"/>
    <property type="match status" value="1"/>
</dbReference>
<dbReference type="AlphaFoldDB" id="A0A2V5IES1"/>
<dbReference type="CDD" id="cd00067">
    <property type="entry name" value="GAL4"/>
    <property type="match status" value="1"/>
</dbReference>
<keyword evidence="11" id="KW-1185">Reference proteome</keyword>
<dbReference type="InterPro" id="IPR052202">
    <property type="entry name" value="Yeast_MetPath_Reg"/>
</dbReference>
<dbReference type="Proteomes" id="UP000249829">
    <property type="component" value="Unassembled WGS sequence"/>
</dbReference>
<dbReference type="InterPro" id="IPR001138">
    <property type="entry name" value="Zn2Cys6_DnaBD"/>
</dbReference>
<dbReference type="OMA" id="FYCVWTP"/>
<evidence type="ECO:0000259" key="9">
    <source>
        <dbReference type="PROSITE" id="PS50048"/>
    </source>
</evidence>
<dbReference type="EMBL" id="KZ825147">
    <property type="protein sequence ID" value="PYI18146.1"/>
    <property type="molecule type" value="Genomic_DNA"/>
</dbReference>
<dbReference type="Pfam" id="PF00172">
    <property type="entry name" value="Zn_clus"/>
    <property type="match status" value="1"/>
</dbReference>
<dbReference type="SMART" id="SM00906">
    <property type="entry name" value="Fungal_trans"/>
    <property type="match status" value="1"/>
</dbReference>
<dbReference type="SMART" id="SM00066">
    <property type="entry name" value="GAL4"/>
    <property type="match status" value="1"/>
</dbReference>
<evidence type="ECO:0000256" key="3">
    <source>
        <dbReference type="ARBA" id="ARBA00022833"/>
    </source>
</evidence>
<keyword evidence="7" id="KW-0539">Nucleus</keyword>
<organism evidence="10 11">
    <name type="scientific">Aspergillus violaceofuscus (strain CBS 115571)</name>
    <dbReference type="NCBI Taxonomy" id="1450538"/>
    <lineage>
        <taxon>Eukaryota</taxon>
        <taxon>Fungi</taxon>
        <taxon>Dikarya</taxon>
        <taxon>Ascomycota</taxon>
        <taxon>Pezizomycotina</taxon>
        <taxon>Eurotiomycetes</taxon>
        <taxon>Eurotiomycetidae</taxon>
        <taxon>Eurotiales</taxon>
        <taxon>Aspergillaceae</taxon>
        <taxon>Aspergillus</taxon>
    </lineage>
</organism>
<keyword evidence="4" id="KW-0805">Transcription regulation</keyword>
<keyword evidence="3" id="KW-0862">Zinc</keyword>
<sequence length="709" mass="80021">MDPSPLARRRDRRAAPRSRTTTACARCQKRKIRCDGVVPVCGGCQRARVDCVEGWNVRDISRSHVEELEARIEWLESIIQEHLPHIDLSKSDSDYSIRPRSSDYGVPTNLATSETVVSQTAHIRDGWNPARDVTDQLGLVSVNAGADLRYLGPSSGLFFTRFVLTGLERRAGIARESPPALKSNQSVPAELLDLQPKDLPSDLKQAQWLTQAYFEAVHLQFPFLHRPTHLELLQKAYSGVDVTPVDQFQIFMVLAIGATIRSRQAKVLLSAEGYCASAIVHLDAIFQKSSLRGVQCMLLLQMYTINNPTSGISLWALHYNSLAVVMELGLHRNVRDSVFTDFDQEMRTRAFWCVYTMDRYLSTLLGRSIGIVDEQCDLRLPREINDEDLKPNQEIPAQAQPSGAITVMSSAIHLFKLARFNAEIKCVLYCVDRNYPPYTQPVITDVQRWQEDMLNRLRQWKSSIPCHPQGSSACYMNDLLEIKYHELVMLIVRPSPLFNHPSRSLIRLCFQCALECIRLYHKLYINSMLHYNWMNVQSLFLCVMTIFYCVWAPDGVGEETDLDTVLHALKSASDILSATGEYWLEAKRSRDVLDGITRATVRRFARSLMRAGQSKISHPVGETHYSLAGDEPIGSNRLDTEGYPAGIGEAEPDLFDPYYVPTQQPTATSELLSFFAEPQSETTLDWLNLPWDLPGGMGEMMQDLVSGGN</sequence>
<proteinExistence type="predicted"/>
<evidence type="ECO:0000256" key="1">
    <source>
        <dbReference type="ARBA" id="ARBA00004123"/>
    </source>
</evidence>
<name>A0A2V5IES1_ASPV1</name>
<dbReference type="PROSITE" id="PS50048">
    <property type="entry name" value="ZN2_CY6_FUNGAL_2"/>
    <property type="match status" value="1"/>
</dbReference>
<evidence type="ECO:0000256" key="2">
    <source>
        <dbReference type="ARBA" id="ARBA00022723"/>
    </source>
</evidence>